<dbReference type="InterPro" id="IPR009061">
    <property type="entry name" value="DNA-bd_dom_put_sf"/>
</dbReference>
<dbReference type="InterPro" id="IPR047057">
    <property type="entry name" value="MerR_fam"/>
</dbReference>
<name>A0ABS3HIX2_9ENTE</name>
<dbReference type="EMBL" id="JAFLVR010000032">
    <property type="protein sequence ID" value="MBO0453379.1"/>
    <property type="molecule type" value="Genomic_DNA"/>
</dbReference>
<evidence type="ECO:0000313" key="4">
    <source>
        <dbReference type="Proteomes" id="UP000664495"/>
    </source>
</evidence>
<dbReference type="SUPFAM" id="SSF46955">
    <property type="entry name" value="Putative DNA-binding domain"/>
    <property type="match status" value="1"/>
</dbReference>
<dbReference type="PANTHER" id="PTHR30204:SF97">
    <property type="entry name" value="MERR FAMILY REGULATORY PROTEIN"/>
    <property type="match status" value="1"/>
</dbReference>
<dbReference type="Gene3D" id="1.10.1660.10">
    <property type="match status" value="1"/>
</dbReference>
<accession>A0ABS3HIX2</accession>
<dbReference type="SMART" id="SM00422">
    <property type="entry name" value="HTH_MERR"/>
    <property type="match status" value="1"/>
</dbReference>
<organism evidence="3 4">
    <name type="scientific">Candidatus Enterococcus murrayae</name>
    <dbReference type="NCBI Taxonomy" id="2815321"/>
    <lineage>
        <taxon>Bacteria</taxon>
        <taxon>Bacillati</taxon>
        <taxon>Bacillota</taxon>
        <taxon>Bacilli</taxon>
        <taxon>Lactobacillales</taxon>
        <taxon>Enterococcaceae</taxon>
        <taxon>Enterococcus</taxon>
    </lineage>
</organism>
<evidence type="ECO:0000256" key="1">
    <source>
        <dbReference type="ARBA" id="ARBA00023125"/>
    </source>
</evidence>
<dbReference type="InterPro" id="IPR011256">
    <property type="entry name" value="Reg_factor_effector_dom_sf"/>
</dbReference>
<feature type="domain" description="HTH merR-type" evidence="2">
    <location>
        <begin position="1"/>
        <end position="71"/>
    </location>
</feature>
<keyword evidence="4" id="KW-1185">Reference proteome</keyword>
<evidence type="ECO:0000313" key="3">
    <source>
        <dbReference type="EMBL" id="MBO0453379.1"/>
    </source>
</evidence>
<gene>
    <name evidence="3" type="ORF">JZO85_14025</name>
</gene>
<reference evidence="3 4" key="1">
    <citation type="submission" date="2021-03" db="EMBL/GenBank/DDBJ databases">
        <title>Enterococcal diversity collection.</title>
        <authorList>
            <person name="Gilmore M.S."/>
            <person name="Schwartzman J."/>
            <person name="Van Tyne D."/>
            <person name="Martin M."/>
            <person name="Earl A.M."/>
            <person name="Manson A.L."/>
            <person name="Straub T."/>
            <person name="Salamzade R."/>
            <person name="Saavedra J."/>
            <person name="Lebreton F."/>
            <person name="Prichula J."/>
            <person name="Schaufler K."/>
            <person name="Gaca A."/>
            <person name="Sgardioli B."/>
            <person name="Wagenaar J."/>
            <person name="Strong T."/>
        </authorList>
    </citation>
    <scope>NUCLEOTIDE SEQUENCE [LARGE SCALE GENOMIC DNA]</scope>
    <source>
        <strain evidence="3 4">MJM16</strain>
    </source>
</reference>
<comment type="caution">
    <text evidence="3">The sequence shown here is derived from an EMBL/GenBank/DDBJ whole genome shotgun (WGS) entry which is preliminary data.</text>
</comment>
<dbReference type="SMART" id="SM00871">
    <property type="entry name" value="AraC_E_bind"/>
    <property type="match status" value="1"/>
</dbReference>
<dbReference type="InterPro" id="IPR010499">
    <property type="entry name" value="AraC_E-bd"/>
</dbReference>
<protein>
    <submittedName>
        <fullName evidence="3">MerR family transcriptional regulator</fullName>
    </submittedName>
</protein>
<dbReference type="Proteomes" id="UP000664495">
    <property type="component" value="Unassembled WGS sequence"/>
</dbReference>
<dbReference type="PROSITE" id="PS50937">
    <property type="entry name" value="HTH_MERR_2"/>
    <property type="match status" value="1"/>
</dbReference>
<evidence type="ECO:0000259" key="2">
    <source>
        <dbReference type="PROSITE" id="PS50937"/>
    </source>
</evidence>
<dbReference type="PANTHER" id="PTHR30204">
    <property type="entry name" value="REDOX-CYCLING DRUG-SENSING TRANSCRIPTIONAL ACTIVATOR SOXR"/>
    <property type="match status" value="1"/>
</dbReference>
<dbReference type="Pfam" id="PF13411">
    <property type="entry name" value="MerR_1"/>
    <property type="match status" value="1"/>
</dbReference>
<dbReference type="Pfam" id="PF06445">
    <property type="entry name" value="GyrI-like"/>
    <property type="match status" value="1"/>
</dbReference>
<keyword evidence="1" id="KW-0238">DNA-binding</keyword>
<dbReference type="InterPro" id="IPR029442">
    <property type="entry name" value="GyrI-like"/>
</dbReference>
<proteinExistence type="predicted"/>
<dbReference type="Gene3D" id="3.20.80.10">
    <property type="entry name" value="Regulatory factor, effector binding domain"/>
    <property type="match status" value="1"/>
</dbReference>
<sequence length="263" mass="30609">MLSISQFSRASHITPKTLRYYDEIDLLKPEAVDPNNGYRYYTSTQLLTAFKIQKLKQYEFRLAEIRLALEDDLYLLERMTDKRQEIQQKMTTYHSIQTAIETDIAALAEGGSFMFNQEPPIEIVENVVWNIISVRKTMNIKDFDQLMAAVYQKVNEEKATPVYAPLTLYHSPEYTPENYDVEIAIPILEEELRTRQLHAERCVKYHFHGNYQGLPAAYAEAAKWIDDNEYVITDAVFEIYLTNPSEVPAAENEVDIYFPIKAK</sequence>
<dbReference type="SUPFAM" id="SSF55136">
    <property type="entry name" value="Probable bacterial effector-binding domain"/>
    <property type="match status" value="1"/>
</dbReference>
<dbReference type="RefSeq" id="WP_207109156.1">
    <property type="nucleotide sequence ID" value="NZ_JAFLVR010000032.1"/>
</dbReference>
<dbReference type="InterPro" id="IPR000551">
    <property type="entry name" value="MerR-type_HTH_dom"/>
</dbReference>